<dbReference type="AlphaFoldDB" id="G2YEU8"/>
<reference evidence="2" key="1">
    <citation type="journal article" date="2011" name="PLoS Genet.">
        <title>Genomic analysis of the necrotrophic fungal pathogens Sclerotinia sclerotiorum and Botrytis cinerea.</title>
        <authorList>
            <person name="Amselem J."/>
            <person name="Cuomo C.A."/>
            <person name="van Kan J.A."/>
            <person name="Viaud M."/>
            <person name="Benito E.P."/>
            <person name="Couloux A."/>
            <person name="Coutinho P.M."/>
            <person name="de Vries R.P."/>
            <person name="Dyer P.S."/>
            <person name="Fillinger S."/>
            <person name="Fournier E."/>
            <person name="Gout L."/>
            <person name="Hahn M."/>
            <person name="Kohn L."/>
            <person name="Lapalu N."/>
            <person name="Plummer K.M."/>
            <person name="Pradier J.M."/>
            <person name="Quevillon E."/>
            <person name="Sharon A."/>
            <person name="Simon A."/>
            <person name="ten Have A."/>
            <person name="Tudzynski B."/>
            <person name="Tudzynski P."/>
            <person name="Wincker P."/>
            <person name="Andrew M."/>
            <person name="Anthouard V."/>
            <person name="Beever R.E."/>
            <person name="Beffa R."/>
            <person name="Benoit I."/>
            <person name="Bouzid O."/>
            <person name="Brault B."/>
            <person name="Chen Z."/>
            <person name="Choquer M."/>
            <person name="Collemare J."/>
            <person name="Cotton P."/>
            <person name="Danchin E.G."/>
            <person name="Da Silva C."/>
            <person name="Gautier A."/>
            <person name="Giraud C."/>
            <person name="Giraud T."/>
            <person name="Gonzalez C."/>
            <person name="Grossetete S."/>
            <person name="Guldener U."/>
            <person name="Henrissat B."/>
            <person name="Howlett B.J."/>
            <person name="Kodira C."/>
            <person name="Kretschmer M."/>
            <person name="Lappartient A."/>
            <person name="Leroch M."/>
            <person name="Levis C."/>
            <person name="Mauceli E."/>
            <person name="Neuveglise C."/>
            <person name="Oeser B."/>
            <person name="Pearson M."/>
            <person name="Poulain J."/>
            <person name="Poussereau N."/>
            <person name="Quesneville H."/>
            <person name="Rascle C."/>
            <person name="Schumacher J."/>
            <person name="Segurens B."/>
            <person name="Sexton A."/>
            <person name="Silva E."/>
            <person name="Sirven C."/>
            <person name="Soanes D.M."/>
            <person name="Talbot N.J."/>
            <person name="Templeton M."/>
            <person name="Yandava C."/>
            <person name="Yarden O."/>
            <person name="Zeng Q."/>
            <person name="Rollins J.A."/>
            <person name="Lebrun M.H."/>
            <person name="Dickman M."/>
        </authorList>
    </citation>
    <scope>NUCLEOTIDE SEQUENCE [LARGE SCALE GENOMIC DNA]</scope>
    <source>
        <strain evidence="2">T4</strain>
    </source>
</reference>
<proteinExistence type="predicted"/>
<dbReference type="HOGENOM" id="CLU_2978871_0_0_1"/>
<accession>G2YEU8</accession>
<organism evidence="1 2">
    <name type="scientific">Botryotinia fuckeliana (strain T4)</name>
    <name type="common">Noble rot fungus</name>
    <name type="synonym">Botrytis cinerea</name>
    <dbReference type="NCBI Taxonomy" id="999810"/>
    <lineage>
        <taxon>Eukaryota</taxon>
        <taxon>Fungi</taxon>
        <taxon>Dikarya</taxon>
        <taxon>Ascomycota</taxon>
        <taxon>Pezizomycotina</taxon>
        <taxon>Leotiomycetes</taxon>
        <taxon>Helotiales</taxon>
        <taxon>Sclerotiniaceae</taxon>
        <taxon>Botrytis</taxon>
    </lineage>
</organism>
<dbReference type="EMBL" id="FQ790325">
    <property type="protein sequence ID" value="CCD50341.1"/>
    <property type="molecule type" value="Genomic_DNA"/>
</dbReference>
<dbReference type="Proteomes" id="UP000008177">
    <property type="component" value="Unplaced contigs"/>
</dbReference>
<sequence length="58" mass="6863">MSSRKYSIWCGLAHFLPGMDWILNNSFLIMRLVRLAIPPPQEDPENFRLFLNLEREEG</sequence>
<evidence type="ECO:0000313" key="2">
    <source>
        <dbReference type="Proteomes" id="UP000008177"/>
    </source>
</evidence>
<name>G2YEU8_BOTF4</name>
<gene>
    <name evidence="1" type="ORF">BofuT4_uP090280.1</name>
</gene>
<dbReference type="InParanoid" id="G2YEU8"/>
<evidence type="ECO:0000313" key="1">
    <source>
        <dbReference type="EMBL" id="CCD50341.1"/>
    </source>
</evidence>
<protein>
    <submittedName>
        <fullName evidence="1">Uncharacterized protein</fullName>
    </submittedName>
</protein>